<organism evidence="2 3">
    <name type="scientific">Vespula germanica</name>
    <name type="common">German yellow jacket</name>
    <name type="synonym">Paravespula germanica</name>
    <dbReference type="NCBI Taxonomy" id="30212"/>
    <lineage>
        <taxon>Eukaryota</taxon>
        <taxon>Metazoa</taxon>
        <taxon>Ecdysozoa</taxon>
        <taxon>Arthropoda</taxon>
        <taxon>Hexapoda</taxon>
        <taxon>Insecta</taxon>
        <taxon>Pterygota</taxon>
        <taxon>Neoptera</taxon>
        <taxon>Endopterygota</taxon>
        <taxon>Hymenoptera</taxon>
        <taxon>Apocrita</taxon>
        <taxon>Aculeata</taxon>
        <taxon>Vespoidea</taxon>
        <taxon>Vespidae</taxon>
        <taxon>Vespinae</taxon>
        <taxon>Vespula</taxon>
    </lineage>
</organism>
<protein>
    <submittedName>
        <fullName evidence="2">Uncharacterized protein</fullName>
    </submittedName>
</protein>
<evidence type="ECO:0000313" key="2">
    <source>
        <dbReference type="EMBL" id="KAF7418697.1"/>
    </source>
</evidence>
<sequence length="149" mass="17053">MFRKYASDRTSRRGVTSSLKMPHTVSRTYRLAFSHESARSEEYAKEEDRRHGSRTRWTRHGREVSSLNWAPPFVEETYFAHGLLAEDRRSREKPTAAAAAAAAIAAAAMSRHREKSNKEETQRDIQGVMFSHQTGYPSKMPKTRINKLG</sequence>
<evidence type="ECO:0000313" key="3">
    <source>
        <dbReference type="Proteomes" id="UP000617340"/>
    </source>
</evidence>
<gene>
    <name evidence="2" type="ORF">HZH68_001350</name>
</gene>
<comment type="caution">
    <text evidence="2">The sequence shown here is derived from an EMBL/GenBank/DDBJ whole genome shotgun (WGS) entry which is preliminary data.</text>
</comment>
<dbReference type="AlphaFoldDB" id="A0A834U6V8"/>
<feature type="region of interest" description="Disordered" evidence="1">
    <location>
        <begin position="1"/>
        <end position="21"/>
    </location>
</feature>
<accession>A0A834U6V8</accession>
<reference evidence="2" key="1">
    <citation type="journal article" date="2020" name="G3 (Bethesda)">
        <title>High-Quality Assemblies for Three Invasive Social Wasps from the &lt;i&gt;Vespula&lt;/i&gt; Genus.</title>
        <authorList>
            <person name="Harrop T.W.R."/>
            <person name="Guhlin J."/>
            <person name="McLaughlin G.M."/>
            <person name="Permina E."/>
            <person name="Stockwell P."/>
            <person name="Gilligan J."/>
            <person name="Le Lec M.F."/>
            <person name="Gruber M.A.M."/>
            <person name="Quinn O."/>
            <person name="Lovegrove M."/>
            <person name="Duncan E.J."/>
            <person name="Remnant E.J."/>
            <person name="Van Eeckhoven J."/>
            <person name="Graham B."/>
            <person name="Knapp R.A."/>
            <person name="Langford K.W."/>
            <person name="Kronenberg Z."/>
            <person name="Press M.O."/>
            <person name="Eacker S.M."/>
            <person name="Wilson-Rankin E.E."/>
            <person name="Purcell J."/>
            <person name="Lester P.J."/>
            <person name="Dearden P.K."/>
        </authorList>
    </citation>
    <scope>NUCLEOTIDE SEQUENCE</scope>
    <source>
        <strain evidence="2">Linc-1</strain>
    </source>
</reference>
<feature type="compositionally biased region" description="Basic and acidic residues" evidence="1">
    <location>
        <begin position="36"/>
        <end position="50"/>
    </location>
</feature>
<name>A0A834U6V8_VESGE</name>
<feature type="region of interest" description="Disordered" evidence="1">
    <location>
        <begin position="36"/>
        <end position="58"/>
    </location>
</feature>
<proteinExistence type="predicted"/>
<dbReference type="EMBL" id="JACSDZ010000001">
    <property type="protein sequence ID" value="KAF7418697.1"/>
    <property type="molecule type" value="Genomic_DNA"/>
</dbReference>
<feature type="compositionally biased region" description="Basic and acidic residues" evidence="1">
    <location>
        <begin position="1"/>
        <end position="11"/>
    </location>
</feature>
<dbReference type="Proteomes" id="UP000617340">
    <property type="component" value="Unassembled WGS sequence"/>
</dbReference>
<keyword evidence="3" id="KW-1185">Reference proteome</keyword>
<evidence type="ECO:0000256" key="1">
    <source>
        <dbReference type="SAM" id="MobiDB-lite"/>
    </source>
</evidence>